<dbReference type="RefSeq" id="WP_183456463.1">
    <property type="nucleotide sequence ID" value="NZ_JACHWZ010000002.1"/>
</dbReference>
<feature type="domain" description="Peptidase S9 prolyl oligopeptidase catalytic" evidence="3">
    <location>
        <begin position="539"/>
        <end position="735"/>
    </location>
</feature>
<dbReference type="SUPFAM" id="SSF82171">
    <property type="entry name" value="DPP6 N-terminal domain-like"/>
    <property type="match status" value="1"/>
</dbReference>
<keyword evidence="2" id="KW-0732">Signal</keyword>
<dbReference type="AlphaFoldDB" id="A0A7W4W9M9"/>
<dbReference type="Pfam" id="PF00930">
    <property type="entry name" value="DPPIV_N"/>
    <property type="match status" value="1"/>
</dbReference>
<dbReference type="Gene3D" id="2.140.10.30">
    <property type="entry name" value="Dipeptidylpeptidase IV, N-terminal domain"/>
    <property type="match status" value="1"/>
</dbReference>
<organism evidence="5 6">
    <name type="scientific">Microbulbifer rhizosphaerae</name>
    <dbReference type="NCBI Taxonomy" id="1562603"/>
    <lineage>
        <taxon>Bacteria</taxon>
        <taxon>Pseudomonadati</taxon>
        <taxon>Pseudomonadota</taxon>
        <taxon>Gammaproteobacteria</taxon>
        <taxon>Cellvibrionales</taxon>
        <taxon>Microbulbiferaceae</taxon>
        <taxon>Microbulbifer</taxon>
    </lineage>
</organism>
<dbReference type="PANTHER" id="PTHR11731">
    <property type="entry name" value="PROTEASE FAMILY S9B,C DIPEPTIDYL-PEPTIDASE IV-RELATED"/>
    <property type="match status" value="1"/>
</dbReference>
<keyword evidence="1" id="KW-0325">Glycoprotein</keyword>
<dbReference type="InterPro" id="IPR029058">
    <property type="entry name" value="AB_hydrolase_fold"/>
</dbReference>
<reference evidence="5 6" key="1">
    <citation type="submission" date="2020-08" db="EMBL/GenBank/DDBJ databases">
        <title>Genomic Encyclopedia of Type Strains, Phase III (KMG-III): the genomes of soil and plant-associated and newly described type strains.</title>
        <authorList>
            <person name="Whitman W."/>
        </authorList>
    </citation>
    <scope>NUCLEOTIDE SEQUENCE [LARGE SCALE GENOMIC DNA]</scope>
    <source>
        <strain evidence="5 6">CECT 8799</strain>
    </source>
</reference>
<evidence type="ECO:0000259" key="4">
    <source>
        <dbReference type="Pfam" id="PF00930"/>
    </source>
</evidence>
<dbReference type="Gene3D" id="3.40.50.1820">
    <property type="entry name" value="alpha/beta hydrolase"/>
    <property type="match status" value="1"/>
</dbReference>
<dbReference type="PANTHER" id="PTHR11731:SF193">
    <property type="entry name" value="DIPEPTIDYL PEPTIDASE 9"/>
    <property type="match status" value="1"/>
</dbReference>
<dbReference type="FunFam" id="3.40.50.1820:FF:000003">
    <property type="entry name" value="Dipeptidyl peptidase 4"/>
    <property type="match status" value="1"/>
</dbReference>
<dbReference type="EC" id="3.4.14.5" evidence="5"/>
<dbReference type="Pfam" id="PF00326">
    <property type="entry name" value="Peptidase_S9"/>
    <property type="match status" value="1"/>
</dbReference>
<sequence>MRRKLLFLLGCTFAGFSSAEQLTIERIFSDPALSGTSPRALEYSPDGSRVTFLKGRETDYNRYDLWEYHIDDGETRMLVDSDSLHRGEEVLSDEEKARRERQRIYGSGIMEYTWSDDGKSLLFPLAGDIYYYDLGKKSVRRLTETEAFETDVRVSPKGSYVSFIRDQDIFIVDLKTGKERQLTRDGEGPVKNGMAEFVAQEEMDRMTGYWWSPDDRHIAYLQVAESPVDEVTRSEIYADRIDMIRQRYPAAGRPNVKIKLGVLDIDSGETRWLDLGKDEDIYIPRVDWARDNLLSYQWQSRDQQTLELRLVDIVGNKTRTLVKETSDTWINLHSDLEFLEDSDRFVWASERSGYKHLYLYDLDGKLIRPLSTGEWSVDALAAVDEKNGRVYFTGRMDTPLERHLYAAALHTETPEKPQKISSRRGMHRIEFAQDGSGYLDDFSSIDTPPQVSLHRASGERITWLEENAVKEGHPLFPYKKDWIRPEFGSVDAPEGHKLYYRMYKPSGFDPKKRYPVMVYLYGGPHVQLVTNSWDKPFNQYMAQQGYIVFTLDNRGSANRGKTFEDPIFKRMGSVEVEDQVTGVKFLRTLPYVDVERIGVYGHSYGGYMALMTMFKAGDYFKAGVSGAPVTDWSLYDTHYTERYMGNPNRDDKAYEASSVFPYVDGLKGSLLVYHGMADDNVLFTNTTKLIKVMQDKGIQFELMTYPGKKHSLRGKQTGIHQYSMIKSFFDRQLKGAAQ</sequence>
<proteinExistence type="predicted"/>
<evidence type="ECO:0000313" key="5">
    <source>
        <dbReference type="EMBL" id="MBB3059752.1"/>
    </source>
</evidence>
<dbReference type="InterPro" id="IPR050278">
    <property type="entry name" value="Serine_Prot_S9B/DPPIV"/>
</dbReference>
<keyword evidence="5" id="KW-0378">Hydrolase</keyword>
<dbReference type="SUPFAM" id="SSF53474">
    <property type="entry name" value="alpha/beta-Hydrolases"/>
    <property type="match status" value="1"/>
</dbReference>
<name>A0A7W4W9M9_9GAMM</name>
<dbReference type="InterPro" id="IPR002469">
    <property type="entry name" value="Peptidase_S9B_N"/>
</dbReference>
<feature type="domain" description="Dipeptidylpeptidase IV N-terminal" evidence="4">
    <location>
        <begin position="123"/>
        <end position="449"/>
    </location>
</feature>
<feature type="chain" id="PRO_5030713355" evidence="2">
    <location>
        <begin position="20"/>
        <end position="738"/>
    </location>
</feature>
<dbReference type="Proteomes" id="UP000535937">
    <property type="component" value="Unassembled WGS sequence"/>
</dbReference>
<evidence type="ECO:0000256" key="2">
    <source>
        <dbReference type="SAM" id="SignalP"/>
    </source>
</evidence>
<protein>
    <submittedName>
        <fullName evidence="5">Dipeptidyl-peptidase-4</fullName>
        <ecNumber evidence="5">3.4.14.5</ecNumber>
    </submittedName>
</protein>
<keyword evidence="6" id="KW-1185">Reference proteome</keyword>
<evidence type="ECO:0000256" key="1">
    <source>
        <dbReference type="ARBA" id="ARBA00023180"/>
    </source>
</evidence>
<accession>A0A7W4W9M9</accession>
<evidence type="ECO:0000259" key="3">
    <source>
        <dbReference type="Pfam" id="PF00326"/>
    </source>
</evidence>
<dbReference type="GO" id="GO:0008239">
    <property type="term" value="F:dipeptidyl-peptidase activity"/>
    <property type="evidence" value="ECO:0007669"/>
    <property type="project" value="UniProtKB-EC"/>
</dbReference>
<gene>
    <name evidence="5" type="ORF">FHS09_000560</name>
</gene>
<evidence type="ECO:0000313" key="6">
    <source>
        <dbReference type="Proteomes" id="UP000535937"/>
    </source>
</evidence>
<dbReference type="InterPro" id="IPR001375">
    <property type="entry name" value="Peptidase_S9_cat"/>
</dbReference>
<dbReference type="EMBL" id="JACHWZ010000002">
    <property type="protein sequence ID" value="MBB3059752.1"/>
    <property type="molecule type" value="Genomic_DNA"/>
</dbReference>
<dbReference type="GO" id="GO:0008236">
    <property type="term" value="F:serine-type peptidase activity"/>
    <property type="evidence" value="ECO:0007669"/>
    <property type="project" value="InterPro"/>
</dbReference>
<feature type="signal peptide" evidence="2">
    <location>
        <begin position="1"/>
        <end position="19"/>
    </location>
</feature>
<dbReference type="GO" id="GO:0006508">
    <property type="term" value="P:proteolysis"/>
    <property type="evidence" value="ECO:0007669"/>
    <property type="project" value="InterPro"/>
</dbReference>
<comment type="caution">
    <text evidence="5">The sequence shown here is derived from an EMBL/GenBank/DDBJ whole genome shotgun (WGS) entry which is preliminary data.</text>
</comment>